<dbReference type="Proteomes" id="UP000269351">
    <property type="component" value="Chromosome"/>
</dbReference>
<dbReference type="GO" id="GO:0009306">
    <property type="term" value="P:protein secretion"/>
    <property type="evidence" value="ECO:0007669"/>
    <property type="project" value="InterPro"/>
</dbReference>
<keyword evidence="5 9" id="KW-0997">Cell inner membrane</keyword>
<reference evidence="14" key="3">
    <citation type="submission" date="2023-11" db="EMBL/GenBank/DDBJ databases">
        <title>Comparative genomics revealed phylogeny of phytopathogenic Pectobacterium aroidearum based on whole-genome sequencing and function of putative horizontal acquire islands in P. aroidearum PccS1.</title>
        <authorList>
            <person name="Fan J."/>
            <person name="Yang L."/>
        </authorList>
    </citation>
    <scope>NUCLEOTIDE SEQUENCE</scope>
    <source>
        <strain evidence="14">NJAU140</strain>
    </source>
</reference>
<dbReference type="RefSeq" id="WP_014916243.1">
    <property type="nucleotide sequence ID" value="NZ_BSWF01000003.1"/>
</dbReference>
<evidence type="ECO:0000259" key="11">
    <source>
        <dbReference type="Pfam" id="PF25994"/>
    </source>
</evidence>
<evidence type="ECO:0000313" key="13">
    <source>
        <dbReference type="EMBL" id="MBN3104642.1"/>
    </source>
</evidence>
<feature type="transmembrane region" description="Helical" evidence="9">
    <location>
        <begin position="42"/>
        <end position="60"/>
    </location>
</feature>
<proteinExistence type="inferred from homology"/>
<evidence type="ECO:0000313" key="17">
    <source>
        <dbReference type="Proteomes" id="UP000762586"/>
    </source>
</evidence>
<keyword evidence="8 9" id="KW-0472">Membrane</keyword>
<dbReference type="KEGG" id="pbra:B5S52_06300"/>
<dbReference type="NCBIfam" id="TIGR01843">
    <property type="entry name" value="type_I_hlyD"/>
    <property type="match status" value="1"/>
</dbReference>
<keyword evidence="17" id="KW-1185">Reference proteome</keyword>
<evidence type="ECO:0000256" key="10">
    <source>
        <dbReference type="SAM" id="Coils"/>
    </source>
</evidence>
<dbReference type="Gene3D" id="2.40.50.100">
    <property type="match status" value="1"/>
</dbReference>
<keyword evidence="3 9" id="KW-0813">Transport</keyword>
<gene>
    <name evidence="15" type="ORF">F126LOC_005610</name>
    <name evidence="13" type="ORF">H4F48_00955</name>
    <name evidence="14" type="ORF">SOV92_06410</name>
</gene>
<evidence type="ECO:0000256" key="4">
    <source>
        <dbReference type="ARBA" id="ARBA00022475"/>
    </source>
</evidence>
<dbReference type="EMBL" id="CP065031">
    <property type="protein sequence ID" value="QPK25266.1"/>
    <property type="molecule type" value="Genomic_DNA"/>
</dbReference>
<sequence>MRLGKYIKRIKRYFVGGDEESLQTMPEVSRAMAEDSPRSIRFTLWAIGAFFLFFILWAGLANIDEVTRGDGKAIPSSRLQKIQNLEGGIITEVFIREGQVVNAGDPLLRLDDTRFASNVGETEADRLALLSRIERLNAEINGQELVLSEEITTQAPKIAAGEKELYNSRRQQLHNEISGLEEQLIQRQQELRDFSAKEIQFRNSLGLLQQEIKMSEPLIAEGAISKVEVLRLRRAEVETRGQLDSIKLSIPRAESAIKESENKIEETRSRYKSEALSQLSEAQTSLNKIEATGKALEDRVNRTLVVSPVRGIVQQVLVNTIGGVIQPGSDLVEIVPLDDKLLVEAKIRPQDIAFLHPGQDAIIKLTAYDYTIYGGLKGQLEQISPDTVTDKEGNSFYIIRLRTDKNYLGSADKPLLIIPGMVASVDIITGKKTILSYLLKPIIRAKAEALRER</sequence>
<dbReference type="InterPro" id="IPR058982">
    <property type="entry name" value="Beta-barrel_AprE"/>
</dbReference>
<evidence type="ECO:0000256" key="2">
    <source>
        <dbReference type="ARBA" id="ARBA00009477"/>
    </source>
</evidence>
<dbReference type="Pfam" id="PF25994">
    <property type="entry name" value="HH_AprE"/>
    <property type="match status" value="1"/>
</dbReference>
<dbReference type="PROSITE" id="PS00543">
    <property type="entry name" value="HLYD_FAMILY"/>
    <property type="match status" value="1"/>
</dbReference>
<keyword evidence="4 9" id="KW-1003">Cell membrane</keyword>
<dbReference type="InterPro" id="IPR050739">
    <property type="entry name" value="MFP"/>
</dbReference>
<reference evidence="15 16" key="2">
    <citation type="submission" date="2020-11" db="EMBL/GenBank/DDBJ databases">
        <title>Complete genome sequence of Pectobacterium brasiliense strain F126.</title>
        <authorList>
            <person name="Miroshnikov K."/>
            <person name="Vo T.N.H."/>
            <person name="Khodykina M.V."/>
            <person name="Kabanova A.P."/>
            <person name="Shneider M."/>
            <person name="Korzhenkov A."/>
            <person name="Toschakov S.V."/>
            <person name="Miroshnikov K.A."/>
            <person name="Ignatov A.N."/>
            <person name="Mikhailova Y.V."/>
            <person name="Shelenkov A."/>
            <person name="Yanushevich Y.G."/>
            <person name="Evseev P.V."/>
        </authorList>
    </citation>
    <scope>NUCLEOTIDE SEQUENCE [LARGE SCALE GENOMIC DNA]</scope>
    <source>
        <strain evidence="15 16">F126</strain>
    </source>
</reference>
<evidence type="ECO:0000256" key="6">
    <source>
        <dbReference type="ARBA" id="ARBA00022692"/>
    </source>
</evidence>
<accession>A0A3S0ZXU6</accession>
<evidence type="ECO:0000313" key="14">
    <source>
        <dbReference type="EMBL" id="MDY4377470.1"/>
    </source>
</evidence>
<evidence type="ECO:0000313" key="16">
    <source>
        <dbReference type="Proteomes" id="UP000269351"/>
    </source>
</evidence>
<protein>
    <recommendedName>
        <fullName evidence="9">Membrane fusion protein (MFP) family protein</fullName>
    </recommendedName>
</protein>
<reference evidence="13 17" key="1">
    <citation type="submission" date="2020-07" db="EMBL/GenBank/DDBJ databases">
        <title>A pangenomic view of the genus Pectobacterium provides insights into genome organization, phylogeny, and virulence.</title>
        <authorList>
            <person name="Jonkheer E."/>
            <person name="Brankovics B."/>
            <person name="Houwers I."/>
            <person name="Van Der Wolf J."/>
            <person name="Bonants P."/>
            <person name="Vreeburg R."/>
            <person name="Bollema R."/>
            <person name="De Haan J."/>
            <person name="Berke L."/>
            <person name="De Ridder D."/>
            <person name="Smit S."/>
            <person name="Van Der Lee T.A.J."/>
        </authorList>
    </citation>
    <scope>NUCLEOTIDE SEQUENCE [LARGE SCALE GENOMIC DNA]</scope>
    <source>
        <strain evidence="13 17">NAK:384</strain>
    </source>
</reference>
<evidence type="ECO:0000256" key="3">
    <source>
        <dbReference type="ARBA" id="ARBA00022448"/>
    </source>
</evidence>
<dbReference type="Proteomes" id="UP001269968">
    <property type="component" value="Unassembled WGS sequence"/>
</dbReference>
<dbReference type="Pfam" id="PF26002">
    <property type="entry name" value="Beta-barrel_AprE"/>
    <property type="match status" value="1"/>
</dbReference>
<dbReference type="AlphaFoldDB" id="A0A3S0ZXU6"/>
<evidence type="ECO:0000256" key="5">
    <source>
        <dbReference type="ARBA" id="ARBA00022519"/>
    </source>
</evidence>
<dbReference type="EMBL" id="JACGET010000002">
    <property type="protein sequence ID" value="MBN3104642.1"/>
    <property type="molecule type" value="Genomic_DNA"/>
</dbReference>
<evidence type="ECO:0000256" key="8">
    <source>
        <dbReference type="ARBA" id="ARBA00023136"/>
    </source>
</evidence>
<keyword evidence="10" id="KW-0175">Coiled coil</keyword>
<evidence type="ECO:0000259" key="12">
    <source>
        <dbReference type="Pfam" id="PF26002"/>
    </source>
</evidence>
<name>A0A3S0ZXU6_9GAMM</name>
<dbReference type="PANTHER" id="PTHR30386:SF26">
    <property type="entry name" value="TRANSPORT PROTEIN COMB"/>
    <property type="match status" value="1"/>
</dbReference>
<evidence type="ECO:0000256" key="1">
    <source>
        <dbReference type="ARBA" id="ARBA00004377"/>
    </source>
</evidence>
<feature type="coiled-coil region" evidence="10">
    <location>
        <begin position="163"/>
        <end position="197"/>
    </location>
</feature>
<evidence type="ECO:0000256" key="7">
    <source>
        <dbReference type="ARBA" id="ARBA00022989"/>
    </source>
</evidence>
<feature type="domain" description="AprE-like long alpha-helical hairpin" evidence="11">
    <location>
        <begin position="117"/>
        <end position="298"/>
    </location>
</feature>
<keyword evidence="7 9" id="KW-1133">Transmembrane helix</keyword>
<dbReference type="InterPro" id="IPR058781">
    <property type="entry name" value="HH_AprE-like"/>
</dbReference>
<dbReference type="InterPro" id="IPR010129">
    <property type="entry name" value="T1SS_HlyD"/>
</dbReference>
<evidence type="ECO:0000256" key="9">
    <source>
        <dbReference type="RuleBase" id="RU365093"/>
    </source>
</evidence>
<dbReference type="PANTHER" id="PTHR30386">
    <property type="entry name" value="MEMBRANE FUSION SUBUNIT OF EMRAB-TOLC MULTIDRUG EFFLUX PUMP"/>
    <property type="match status" value="1"/>
</dbReference>
<evidence type="ECO:0000313" key="15">
    <source>
        <dbReference type="EMBL" id="QPK25266.1"/>
    </source>
</evidence>
<dbReference type="PRINTS" id="PR01490">
    <property type="entry name" value="RTXTOXIND"/>
</dbReference>
<dbReference type="SUPFAM" id="SSF111369">
    <property type="entry name" value="HlyD-like secretion proteins"/>
    <property type="match status" value="1"/>
</dbReference>
<dbReference type="Gene3D" id="2.40.30.170">
    <property type="match status" value="1"/>
</dbReference>
<comment type="subcellular location">
    <subcellularLocation>
        <location evidence="1 9">Cell inner membrane</location>
        <topology evidence="1 9">Single-pass membrane protein</topology>
    </subcellularLocation>
</comment>
<organism evidence="15 16">
    <name type="scientific">Pectobacterium brasiliense</name>
    <dbReference type="NCBI Taxonomy" id="180957"/>
    <lineage>
        <taxon>Bacteria</taxon>
        <taxon>Pseudomonadati</taxon>
        <taxon>Pseudomonadota</taxon>
        <taxon>Gammaproteobacteria</taxon>
        <taxon>Enterobacterales</taxon>
        <taxon>Pectobacteriaceae</taxon>
        <taxon>Pectobacterium</taxon>
    </lineage>
</organism>
<dbReference type="InterPro" id="IPR006144">
    <property type="entry name" value="Secretion_HlyD_CS"/>
</dbReference>
<feature type="domain" description="AprE-like beta-barrel" evidence="12">
    <location>
        <begin position="341"/>
        <end position="430"/>
    </location>
</feature>
<dbReference type="EMBL" id="JAXHOZ010000026">
    <property type="protein sequence ID" value="MDY4377470.1"/>
    <property type="molecule type" value="Genomic_DNA"/>
</dbReference>
<dbReference type="GO" id="GO:0005886">
    <property type="term" value="C:plasma membrane"/>
    <property type="evidence" value="ECO:0007669"/>
    <property type="project" value="UniProtKB-SubCell"/>
</dbReference>
<keyword evidence="6 9" id="KW-0812">Transmembrane</keyword>
<comment type="similarity">
    <text evidence="2 9">Belongs to the membrane fusion protein (MFP) (TC 8.A.1) family.</text>
</comment>
<feature type="coiled-coil region" evidence="10">
    <location>
        <begin position="250"/>
        <end position="299"/>
    </location>
</feature>
<dbReference type="Proteomes" id="UP000762586">
    <property type="component" value="Unassembled WGS sequence"/>
</dbReference>